<evidence type="ECO:0000256" key="2">
    <source>
        <dbReference type="ARBA" id="ARBA00022691"/>
    </source>
</evidence>
<dbReference type="PIRSF" id="PIRSF004762">
    <property type="entry name" value="CHP00423"/>
    <property type="match status" value="1"/>
</dbReference>
<keyword evidence="1 6" id="KW-0004">4Fe-4S</keyword>
<keyword evidence="10" id="KW-1185">Reference proteome</keyword>
<organism evidence="9 10">
    <name type="scientific">Caldinitratiruptor microaerophilus</name>
    <dbReference type="NCBI Taxonomy" id="671077"/>
    <lineage>
        <taxon>Bacteria</taxon>
        <taxon>Bacillati</taxon>
        <taxon>Bacillota</taxon>
        <taxon>Clostridia</taxon>
        <taxon>Eubacteriales</taxon>
        <taxon>Symbiobacteriaceae</taxon>
        <taxon>Caldinitratiruptor</taxon>
    </lineage>
</organism>
<comment type="cofactor">
    <cofactor evidence="6">
        <name>[4Fe-4S] cluster</name>
        <dbReference type="ChEBI" id="CHEBI:49883"/>
    </cofactor>
    <text evidence="6">Binds 1 [4Fe-4S] cluster. The cluster is coordinated with 3 cysteines and an exchangeable S-adenosyl-L-methionine.</text>
</comment>
<evidence type="ECO:0000256" key="6">
    <source>
        <dbReference type="PIRSR" id="PIRSR004762-1"/>
    </source>
</evidence>
<dbReference type="RefSeq" id="WP_264841627.1">
    <property type="nucleotide sequence ID" value="NZ_AP025628.1"/>
</dbReference>
<feature type="binding site" evidence="6">
    <location>
        <position position="77"/>
    </location>
    <ligand>
        <name>[4Fe-4S] cluster</name>
        <dbReference type="ChEBI" id="CHEBI:49883"/>
        <note>4Fe-4S-S-AdoMet</note>
    </ligand>
</feature>
<evidence type="ECO:0000256" key="1">
    <source>
        <dbReference type="ARBA" id="ARBA00022485"/>
    </source>
</evidence>
<evidence type="ECO:0000256" key="5">
    <source>
        <dbReference type="ARBA" id="ARBA00023014"/>
    </source>
</evidence>
<dbReference type="InterPro" id="IPR034405">
    <property type="entry name" value="F420"/>
</dbReference>
<evidence type="ECO:0000313" key="10">
    <source>
        <dbReference type="Proteomes" id="UP001163687"/>
    </source>
</evidence>
<feature type="domain" description="CofH/MqnC-like C-terminal" evidence="8">
    <location>
        <begin position="267"/>
        <end position="350"/>
    </location>
</feature>
<dbReference type="InterPro" id="IPR045567">
    <property type="entry name" value="CofH/MnqC-like_C"/>
</dbReference>
<keyword evidence="3" id="KW-0479">Metal-binding</keyword>
<evidence type="ECO:0000256" key="7">
    <source>
        <dbReference type="PIRSR" id="PIRSR004762-2"/>
    </source>
</evidence>
<name>A0AA35CM72_9FIRM</name>
<feature type="binding site" evidence="7">
    <location>
        <position position="291"/>
    </location>
    <ligand>
        <name>(3R)-3-methyl-D-ornithine</name>
        <dbReference type="ChEBI" id="CHEBI:64642"/>
    </ligand>
</feature>
<dbReference type="SUPFAM" id="SSF102114">
    <property type="entry name" value="Radical SAM enzymes"/>
    <property type="match status" value="1"/>
</dbReference>
<accession>A0AA35CM72</accession>
<dbReference type="Gene3D" id="3.20.20.70">
    <property type="entry name" value="Aldolase class I"/>
    <property type="match status" value="1"/>
</dbReference>
<keyword evidence="2 6" id="KW-0949">S-adenosyl-L-methionine</keyword>
<dbReference type="GO" id="GO:0046872">
    <property type="term" value="F:metal ion binding"/>
    <property type="evidence" value="ECO:0007669"/>
    <property type="project" value="UniProtKB-KW"/>
</dbReference>
<dbReference type="AlphaFoldDB" id="A0AA35CM72"/>
<feature type="binding site" evidence="6">
    <location>
        <position position="74"/>
    </location>
    <ligand>
        <name>[4Fe-4S] cluster</name>
        <dbReference type="ChEBI" id="CHEBI:49883"/>
        <note>4Fe-4S-S-AdoMet</note>
    </ligand>
</feature>
<reference evidence="9" key="1">
    <citation type="submission" date="2022-03" db="EMBL/GenBank/DDBJ databases">
        <title>Complete genome sequence of Caldinitratiruptor microaerophilus.</title>
        <authorList>
            <person name="Mukaiyama R."/>
            <person name="Nishiyama T."/>
            <person name="Ueda K."/>
        </authorList>
    </citation>
    <scope>NUCLEOTIDE SEQUENCE</scope>
    <source>
        <strain evidence="9">JCM 16183</strain>
    </source>
</reference>
<sequence length="355" mass="36541">MPAVTYGSARVAAVLRDLLEGRRPDEAGALLLAGEAEVPLLALAAGEMARRRGAQVGYAPDVTIAYTGTCDAGCPMCGEGPAPGAAGAYRLRPEEAAARAAEAAARGAVQAVLQGGHPRDLSWNDLMAIVRAVRAAAPGMRLVALSATDLILWAEREGRPAAELAAGLRAAGADVLPAAALDAVQGMRGQEARRLLSGPWPEWEEAALAAARTGLRLVATLPVGAGESPRDQALYLLRLRALQDRLLAAGSAGFTAVAVLPASARTPAYGYLRAVALARLLADNVPHVQTSVLVLGAKVAQVALGGGADDLGGTHLEVERLELAAGREGPFTPEEAERLIRDAGGEPVVRRLGEL</sequence>
<evidence type="ECO:0000313" key="9">
    <source>
        <dbReference type="EMBL" id="BDG60943.1"/>
    </source>
</evidence>
<dbReference type="GO" id="GO:0051539">
    <property type="term" value="F:4 iron, 4 sulfur cluster binding"/>
    <property type="evidence" value="ECO:0007669"/>
    <property type="project" value="UniProtKB-KW"/>
</dbReference>
<dbReference type="Pfam" id="PF19288">
    <property type="entry name" value="CofH_C"/>
    <property type="match status" value="1"/>
</dbReference>
<dbReference type="EMBL" id="AP025628">
    <property type="protein sequence ID" value="BDG60943.1"/>
    <property type="molecule type" value="Genomic_DNA"/>
</dbReference>
<keyword evidence="5 6" id="KW-0411">Iron-sulfur</keyword>
<feature type="binding site" evidence="6">
    <location>
        <position position="70"/>
    </location>
    <ligand>
        <name>[4Fe-4S] cluster</name>
        <dbReference type="ChEBI" id="CHEBI:49883"/>
        <note>4Fe-4S-S-AdoMet</note>
    </ligand>
</feature>
<gene>
    <name evidence="9" type="ORF">caldi_20330</name>
</gene>
<dbReference type="InterPro" id="IPR058240">
    <property type="entry name" value="rSAM_sf"/>
</dbReference>
<dbReference type="Proteomes" id="UP001163687">
    <property type="component" value="Chromosome"/>
</dbReference>
<dbReference type="InterPro" id="IPR013785">
    <property type="entry name" value="Aldolase_TIM"/>
</dbReference>
<evidence type="ECO:0000256" key="4">
    <source>
        <dbReference type="ARBA" id="ARBA00023004"/>
    </source>
</evidence>
<dbReference type="GO" id="GO:0044689">
    <property type="term" value="F:7,8-didemethyl-8-hydroxy-5-deazariboflavin synthase activity"/>
    <property type="evidence" value="ECO:0007669"/>
    <property type="project" value="TreeGrafter"/>
</dbReference>
<dbReference type="SFLD" id="SFLDG01064">
    <property type="entry name" value="F420__menaquinone_cofactor_bio"/>
    <property type="match status" value="1"/>
</dbReference>
<dbReference type="KEGG" id="cmic:caldi_20330"/>
<dbReference type="PANTHER" id="PTHR43076">
    <property type="entry name" value="FO SYNTHASE (COFH)"/>
    <property type="match status" value="1"/>
</dbReference>
<proteinExistence type="predicted"/>
<evidence type="ECO:0000256" key="3">
    <source>
        <dbReference type="ARBA" id="ARBA00022723"/>
    </source>
</evidence>
<dbReference type="InterPro" id="IPR007197">
    <property type="entry name" value="rSAM"/>
</dbReference>
<evidence type="ECO:0000259" key="8">
    <source>
        <dbReference type="Pfam" id="PF19288"/>
    </source>
</evidence>
<dbReference type="SFLD" id="SFLDS00029">
    <property type="entry name" value="Radical_SAM"/>
    <property type="match status" value="1"/>
</dbReference>
<keyword evidence="4 6" id="KW-0408">Iron</keyword>
<protein>
    <recommendedName>
        <fullName evidence="8">CofH/MqnC-like C-terminal domain-containing protein</fullName>
    </recommendedName>
</protein>
<dbReference type="PANTHER" id="PTHR43076:SF1">
    <property type="entry name" value="LIPOYL SYNTHASE 2"/>
    <property type="match status" value="1"/>
</dbReference>
<feature type="binding site" evidence="7">
    <location>
        <position position="146"/>
    </location>
    <ligand>
        <name>(3R)-3-methyl-D-ornithine</name>
        <dbReference type="ChEBI" id="CHEBI:64642"/>
    </ligand>
</feature>